<dbReference type="Proteomes" id="UP000604046">
    <property type="component" value="Unassembled WGS sequence"/>
</dbReference>
<name>A0A812KPF5_9DINO</name>
<dbReference type="EMBL" id="CAJNDS010000680">
    <property type="protein sequence ID" value="CAE7227640.1"/>
    <property type="molecule type" value="Genomic_DNA"/>
</dbReference>
<organism evidence="2 3">
    <name type="scientific">Symbiodinium natans</name>
    <dbReference type="NCBI Taxonomy" id="878477"/>
    <lineage>
        <taxon>Eukaryota</taxon>
        <taxon>Sar</taxon>
        <taxon>Alveolata</taxon>
        <taxon>Dinophyceae</taxon>
        <taxon>Suessiales</taxon>
        <taxon>Symbiodiniaceae</taxon>
        <taxon>Symbiodinium</taxon>
    </lineage>
</organism>
<protein>
    <recommendedName>
        <fullName evidence="1">Enkurin domain-containing protein</fullName>
    </recommendedName>
</protein>
<feature type="domain" description="Enkurin" evidence="1">
    <location>
        <begin position="7"/>
        <end position="59"/>
    </location>
</feature>
<dbReference type="InterPro" id="IPR027012">
    <property type="entry name" value="Enkurin_dom"/>
</dbReference>
<dbReference type="Pfam" id="PF13864">
    <property type="entry name" value="Enkurin"/>
    <property type="match status" value="1"/>
</dbReference>
<accession>A0A812KPF5</accession>
<dbReference type="AlphaFoldDB" id="A0A812KPF5"/>
<proteinExistence type="predicted"/>
<reference evidence="2" key="1">
    <citation type="submission" date="2021-02" db="EMBL/GenBank/DDBJ databases">
        <authorList>
            <person name="Dougan E. K."/>
            <person name="Rhodes N."/>
            <person name="Thang M."/>
            <person name="Chan C."/>
        </authorList>
    </citation>
    <scope>NUCLEOTIDE SEQUENCE</scope>
</reference>
<keyword evidence="3" id="KW-1185">Reference proteome</keyword>
<sequence length="78" mass="9074">MWLFGSELRAERKALKRRKVEVERALSLLPFNIETVGQRRREKELLHSLAQVDKLMLMFGHSTVYMPQGTAFQGTNVK</sequence>
<gene>
    <name evidence="2" type="ORF">SNAT2548_LOCUS8987</name>
</gene>
<dbReference type="OrthoDB" id="429013at2759"/>
<comment type="caution">
    <text evidence="2">The sequence shown here is derived from an EMBL/GenBank/DDBJ whole genome shotgun (WGS) entry which is preliminary data.</text>
</comment>
<evidence type="ECO:0000313" key="2">
    <source>
        <dbReference type="EMBL" id="CAE7227640.1"/>
    </source>
</evidence>
<evidence type="ECO:0000313" key="3">
    <source>
        <dbReference type="Proteomes" id="UP000604046"/>
    </source>
</evidence>
<evidence type="ECO:0000259" key="1">
    <source>
        <dbReference type="Pfam" id="PF13864"/>
    </source>
</evidence>